<name>A0A128EXZ0_9GAMM</name>
<evidence type="ECO:0000259" key="3">
    <source>
        <dbReference type="PROSITE" id="PS50801"/>
    </source>
</evidence>
<reference evidence="5" key="1">
    <citation type="submission" date="2016-02" db="EMBL/GenBank/DDBJ databases">
        <authorList>
            <person name="Rodrigo-Torres Lidia"/>
            <person name="Arahal R.David."/>
        </authorList>
    </citation>
    <scope>NUCLEOTIDE SEQUENCE [LARGE SCALE GENOMIC DNA]</scope>
    <source>
        <strain evidence="5">CECT 8713</strain>
    </source>
</reference>
<dbReference type="SUPFAM" id="SSF52091">
    <property type="entry name" value="SpoIIaa-like"/>
    <property type="match status" value="1"/>
</dbReference>
<proteinExistence type="inferred from homology"/>
<dbReference type="PANTHER" id="PTHR33495">
    <property type="entry name" value="ANTI-SIGMA FACTOR ANTAGONIST TM_1081-RELATED-RELATED"/>
    <property type="match status" value="1"/>
</dbReference>
<protein>
    <recommendedName>
        <fullName evidence="2">Anti-sigma factor antagonist</fullName>
    </recommendedName>
</protein>
<dbReference type="RefSeq" id="WP_062705855.1">
    <property type="nucleotide sequence ID" value="NZ_CAWRCI010000004.1"/>
</dbReference>
<evidence type="ECO:0000313" key="5">
    <source>
        <dbReference type="Proteomes" id="UP000073601"/>
    </source>
</evidence>
<gene>
    <name evidence="4" type="primary">rsbV</name>
    <name evidence="4" type="ORF">GMA8713_00754</name>
</gene>
<dbReference type="InterPro" id="IPR002645">
    <property type="entry name" value="STAS_dom"/>
</dbReference>
<dbReference type="AlphaFoldDB" id="A0A128EXZ0"/>
<dbReference type="Pfam" id="PF01740">
    <property type="entry name" value="STAS"/>
    <property type="match status" value="1"/>
</dbReference>
<evidence type="ECO:0000256" key="1">
    <source>
        <dbReference type="ARBA" id="ARBA00009013"/>
    </source>
</evidence>
<dbReference type="Proteomes" id="UP000073601">
    <property type="component" value="Unassembled WGS sequence"/>
</dbReference>
<dbReference type="GO" id="GO:0043856">
    <property type="term" value="F:anti-sigma factor antagonist activity"/>
    <property type="evidence" value="ECO:0007669"/>
    <property type="project" value="InterPro"/>
</dbReference>
<dbReference type="InterPro" id="IPR003658">
    <property type="entry name" value="Anti-sigma_ant"/>
</dbReference>
<comment type="similarity">
    <text evidence="1 2">Belongs to the anti-sigma-factor antagonist family.</text>
</comment>
<organism evidence="4 5">
    <name type="scientific">Grimontia marina</name>
    <dbReference type="NCBI Taxonomy" id="646534"/>
    <lineage>
        <taxon>Bacteria</taxon>
        <taxon>Pseudomonadati</taxon>
        <taxon>Pseudomonadota</taxon>
        <taxon>Gammaproteobacteria</taxon>
        <taxon>Vibrionales</taxon>
        <taxon>Vibrionaceae</taxon>
        <taxon>Grimontia</taxon>
    </lineage>
</organism>
<dbReference type="NCBIfam" id="TIGR00377">
    <property type="entry name" value="ant_ant_sig"/>
    <property type="match status" value="1"/>
</dbReference>
<dbReference type="EMBL" id="FIZY01000004">
    <property type="protein sequence ID" value="CZF78876.1"/>
    <property type="molecule type" value="Genomic_DNA"/>
</dbReference>
<feature type="domain" description="STAS" evidence="3">
    <location>
        <begin position="3"/>
        <end position="99"/>
    </location>
</feature>
<sequence length="99" mass="11333">MAISREEKSDGKSVVIHVNGQFDFSVVQEFRDAYTDCQGKDIVVDFRGTEYIDSAGLGMLLNMQSFLNKKEGDIRLINTMPQIKRVLVIARFEKKFIIE</sequence>
<dbReference type="PANTHER" id="PTHR33495:SF15">
    <property type="entry name" value="STAS DOMAIN-CONTAINING PROTEIN"/>
    <property type="match status" value="1"/>
</dbReference>
<evidence type="ECO:0000313" key="4">
    <source>
        <dbReference type="EMBL" id="CZF78876.1"/>
    </source>
</evidence>
<keyword evidence="5" id="KW-1185">Reference proteome</keyword>
<dbReference type="InterPro" id="IPR036513">
    <property type="entry name" value="STAS_dom_sf"/>
</dbReference>
<dbReference type="CDD" id="cd07043">
    <property type="entry name" value="STAS_anti-anti-sigma_factors"/>
    <property type="match status" value="1"/>
</dbReference>
<evidence type="ECO:0000256" key="2">
    <source>
        <dbReference type="RuleBase" id="RU003749"/>
    </source>
</evidence>
<dbReference type="OrthoDB" id="278639at2"/>
<dbReference type="Gene3D" id="3.30.750.24">
    <property type="entry name" value="STAS domain"/>
    <property type="match status" value="1"/>
</dbReference>
<accession>A0A128EXZ0</accession>
<dbReference type="PROSITE" id="PS50801">
    <property type="entry name" value="STAS"/>
    <property type="match status" value="1"/>
</dbReference>